<evidence type="ECO:0000256" key="2">
    <source>
        <dbReference type="ARBA" id="ARBA00022692"/>
    </source>
</evidence>
<feature type="transmembrane region" description="Helical" evidence="6">
    <location>
        <begin position="385"/>
        <end position="408"/>
    </location>
</feature>
<keyword evidence="2 6" id="KW-0812">Transmembrane</keyword>
<keyword evidence="4 6" id="KW-0472">Membrane</keyword>
<keyword evidence="3 6" id="KW-1133">Transmembrane helix</keyword>
<sequence>MISLYRHIKKKQARENGGKPLAPPPCVHQRAGTGALQIDLPNSSSGPLASQDEPKIEAEAQTEPPISSGKCESCRDEARAATKYRIKIICGLMLPFALQALDVTIVASALPWIAKDFNEVSQLNWIISAFNLTSAAFIPFWGQMADVFGRHPTLQTCVLIMMAGSALCTGAPTDAFPVLLLGRGLQGLGCAGMGAIVRIIIADKVSLKENAKNWTIFAFTAGLSYSIGPVIGGYLTSTNWRWCFGINLPICAASVVLVFLVLRKELIGPRPVRQRADNGVTLVAAPVPTGRLARFWTRLSTVDLGGQLLFLAGFGLVVLALTWGGVSYAWASAPVLASLCVGLVLVAAFALWERSMAPGGTLAAKFTRQSAMIHWELLASKDVGLLAYINFATGAAMYSVLYFCNIYFTMVKSYDASKAGVQLIYYTPGLGAGVLLASLLCNRWPCNTFAPLMLGSVVEAVGVGVLAWALYDENIATIYGMMALTGAGTGLRFLPVQLHAVGFFPRHIATIISLMGVMLPFGGTLGLTVMTAVFNNNLLGRGDDGTNAHNFDELSRLPEEVRAAAMGKIKMAIVWAFVAIVPFMVLCMLAASLLGNVKITRDAQNQEPSDEEGERGKGVVEGIYLLHLLRRNRSAVTSPDGAGEEMQPKTLDPEAQARRVE</sequence>
<evidence type="ECO:0000313" key="10">
    <source>
        <dbReference type="Proteomes" id="UP000006039"/>
    </source>
</evidence>
<accession>J3PB36</accession>
<dbReference type="InterPro" id="IPR036259">
    <property type="entry name" value="MFS_trans_sf"/>
</dbReference>
<dbReference type="RefSeq" id="XP_009226849.1">
    <property type="nucleotide sequence ID" value="XM_009228585.1"/>
</dbReference>
<dbReference type="PANTHER" id="PTHR23501:SF39">
    <property type="entry name" value="MULTIDRUG TRANSPORTER, PUTATIVE (AFU_ORTHOLOGUE AFUA_1G05010)-RELATED"/>
    <property type="match status" value="1"/>
</dbReference>
<feature type="region of interest" description="Disordered" evidence="5">
    <location>
        <begin position="39"/>
        <end position="71"/>
    </location>
</feature>
<reference evidence="8" key="3">
    <citation type="submission" date="2010-09" db="EMBL/GenBank/DDBJ databases">
        <title>Annotation of Gaeumannomyces graminis var. tritici R3-111a-1.</title>
        <authorList>
            <consortium name="The Broad Institute Genome Sequencing Platform"/>
            <person name="Ma L.-J."/>
            <person name="Dead R."/>
            <person name="Young S.K."/>
            <person name="Zeng Q."/>
            <person name="Gargeya S."/>
            <person name="Fitzgerald M."/>
            <person name="Haas B."/>
            <person name="Abouelleil A."/>
            <person name="Alvarado L."/>
            <person name="Arachchi H.M."/>
            <person name="Berlin A."/>
            <person name="Brown A."/>
            <person name="Chapman S.B."/>
            <person name="Chen Z."/>
            <person name="Dunbar C."/>
            <person name="Freedman E."/>
            <person name="Gearin G."/>
            <person name="Gellesch M."/>
            <person name="Goldberg J."/>
            <person name="Griggs A."/>
            <person name="Gujja S."/>
            <person name="Heiman D."/>
            <person name="Howarth C."/>
            <person name="Larson L."/>
            <person name="Lui A."/>
            <person name="MacDonald P.J.P."/>
            <person name="Mehta T."/>
            <person name="Montmayeur A."/>
            <person name="Murphy C."/>
            <person name="Neiman D."/>
            <person name="Pearson M."/>
            <person name="Priest M."/>
            <person name="Roberts A."/>
            <person name="Saif S."/>
            <person name="Shea T."/>
            <person name="Shenoy N."/>
            <person name="Sisk P."/>
            <person name="Stolte C."/>
            <person name="Sykes S."/>
            <person name="Yandava C."/>
            <person name="Wortman J."/>
            <person name="Nusbaum C."/>
            <person name="Birren B."/>
        </authorList>
    </citation>
    <scope>NUCLEOTIDE SEQUENCE</scope>
    <source>
        <strain evidence="8">R3-111a-1</strain>
    </source>
</reference>
<dbReference type="PANTHER" id="PTHR23501">
    <property type="entry name" value="MAJOR FACILITATOR SUPERFAMILY"/>
    <property type="match status" value="1"/>
</dbReference>
<organism evidence="8">
    <name type="scientific">Gaeumannomyces tritici (strain R3-111a-1)</name>
    <name type="common">Wheat and barley take-all root rot fungus</name>
    <name type="synonym">Gaeumannomyces graminis var. tritici</name>
    <dbReference type="NCBI Taxonomy" id="644352"/>
    <lineage>
        <taxon>Eukaryota</taxon>
        <taxon>Fungi</taxon>
        <taxon>Dikarya</taxon>
        <taxon>Ascomycota</taxon>
        <taxon>Pezizomycotina</taxon>
        <taxon>Sordariomycetes</taxon>
        <taxon>Sordariomycetidae</taxon>
        <taxon>Magnaporthales</taxon>
        <taxon>Magnaporthaceae</taxon>
        <taxon>Gaeumannomyces</taxon>
    </lineage>
</organism>
<dbReference type="Gene3D" id="1.20.1720.10">
    <property type="entry name" value="Multidrug resistance protein D"/>
    <property type="match status" value="1"/>
</dbReference>
<reference evidence="9" key="5">
    <citation type="submission" date="2018-04" db="UniProtKB">
        <authorList>
            <consortium name="EnsemblFungi"/>
        </authorList>
    </citation>
    <scope>IDENTIFICATION</scope>
    <source>
        <strain evidence="9">R3-111a-1</strain>
    </source>
</reference>
<evidence type="ECO:0000256" key="4">
    <source>
        <dbReference type="ARBA" id="ARBA00023136"/>
    </source>
</evidence>
<feature type="transmembrane region" description="Helical" evidence="6">
    <location>
        <begin position="304"/>
        <end position="323"/>
    </location>
</feature>
<evidence type="ECO:0000313" key="9">
    <source>
        <dbReference type="EnsemblFungi" id="EJT71452"/>
    </source>
</evidence>
<protein>
    <recommendedName>
        <fullName evidence="7">Major facilitator superfamily (MFS) profile domain-containing protein</fullName>
    </recommendedName>
</protein>
<dbReference type="HOGENOM" id="CLU_000960_26_1_1"/>
<proteinExistence type="predicted"/>
<dbReference type="GeneID" id="20351167"/>
<dbReference type="Proteomes" id="UP000006039">
    <property type="component" value="Unassembled WGS sequence"/>
</dbReference>
<dbReference type="GO" id="GO:0022857">
    <property type="term" value="F:transmembrane transporter activity"/>
    <property type="evidence" value="ECO:0007669"/>
    <property type="project" value="InterPro"/>
</dbReference>
<dbReference type="eggNOG" id="KOG0254">
    <property type="taxonomic scope" value="Eukaryota"/>
</dbReference>
<dbReference type="InterPro" id="IPR011701">
    <property type="entry name" value="MFS"/>
</dbReference>
<name>J3PB36_GAET3</name>
<feature type="transmembrane region" description="Helical" evidence="6">
    <location>
        <begin position="477"/>
        <end position="496"/>
    </location>
</feature>
<dbReference type="GO" id="GO:0005886">
    <property type="term" value="C:plasma membrane"/>
    <property type="evidence" value="ECO:0007669"/>
    <property type="project" value="TreeGrafter"/>
</dbReference>
<keyword evidence="10" id="KW-1185">Reference proteome</keyword>
<evidence type="ECO:0000256" key="6">
    <source>
        <dbReference type="SAM" id="Phobius"/>
    </source>
</evidence>
<feature type="transmembrane region" description="Helical" evidence="6">
    <location>
        <begin position="242"/>
        <end position="262"/>
    </location>
</feature>
<comment type="subcellular location">
    <subcellularLocation>
        <location evidence="1">Membrane</location>
        <topology evidence="1">Multi-pass membrane protein</topology>
    </subcellularLocation>
</comment>
<feature type="compositionally biased region" description="Basic and acidic residues" evidence="5">
    <location>
        <begin position="651"/>
        <end position="661"/>
    </location>
</feature>
<feature type="transmembrane region" description="Helical" evidence="6">
    <location>
        <begin position="125"/>
        <end position="142"/>
    </location>
</feature>
<feature type="transmembrane region" description="Helical" evidence="6">
    <location>
        <begin position="88"/>
        <end position="113"/>
    </location>
</feature>
<dbReference type="Pfam" id="PF07690">
    <property type="entry name" value="MFS_1"/>
    <property type="match status" value="1"/>
</dbReference>
<feature type="transmembrane region" description="Helical" evidence="6">
    <location>
        <begin position="508"/>
        <end position="534"/>
    </location>
</feature>
<dbReference type="SUPFAM" id="SSF103473">
    <property type="entry name" value="MFS general substrate transporter"/>
    <property type="match status" value="2"/>
</dbReference>
<dbReference type="EnsemblFungi" id="EJT71452">
    <property type="protein sequence ID" value="EJT71452"/>
    <property type="gene ID" value="GGTG_10709"/>
</dbReference>
<feature type="transmembrane region" description="Helical" evidence="6">
    <location>
        <begin position="449"/>
        <end position="471"/>
    </location>
</feature>
<evidence type="ECO:0000256" key="1">
    <source>
        <dbReference type="ARBA" id="ARBA00004141"/>
    </source>
</evidence>
<feature type="transmembrane region" description="Helical" evidence="6">
    <location>
        <begin position="184"/>
        <end position="202"/>
    </location>
</feature>
<feature type="region of interest" description="Disordered" evidence="5">
    <location>
        <begin position="635"/>
        <end position="661"/>
    </location>
</feature>
<feature type="transmembrane region" description="Helical" evidence="6">
    <location>
        <begin position="329"/>
        <end position="352"/>
    </location>
</feature>
<feature type="transmembrane region" description="Helical" evidence="6">
    <location>
        <begin position="154"/>
        <end position="172"/>
    </location>
</feature>
<evidence type="ECO:0000259" key="7">
    <source>
        <dbReference type="PROSITE" id="PS50850"/>
    </source>
</evidence>
<evidence type="ECO:0000256" key="3">
    <source>
        <dbReference type="ARBA" id="ARBA00022989"/>
    </source>
</evidence>
<evidence type="ECO:0000313" key="8">
    <source>
        <dbReference type="EMBL" id="EJT71452.1"/>
    </source>
</evidence>
<dbReference type="PROSITE" id="PS50850">
    <property type="entry name" value="MFS"/>
    <property type="match status" value="1"/>
</dbReference>
<feature type="domain" description="Major facilitator superfamily (MFS) profile" evidence="7">
    <location>
        <begin position="88"/>
        <end position="594"/>
    </location>
</feature>
<feature type="transmembrane region" description="Helical" evidence="6">
    <location>
        <begin position="214"/>
        <end position="236"/>
    </location>
</feature>
<dbReference type="AlphaFoldDB" id="J3PB36"/>
<reference evidence="10" key="1">
    <citation type="submission" date="2010-07" db="EMBL/GenBank/DDBJ databases">
        <title>The genome sequence of Gaeumannomyces graminis var. tritici strain R3-111a-1.</title>
        <authorList>
            <consortium name="The Broad Institute Genome Sequencing Platform"/>
            <person name="Ma L.-J."/>
            <person name="Dead R."/>
            <person name="Young S."/>
            <person name="Zeng Q."/>
            <person name="Koehrsen M."/>
            <person name="Alvarado L."/>
            <person name="Berlin A."/>
            <person name="Chapman S.B."/>
            <person name="Chen Z."/>
            <person name="Freedman E."/>
            <person name="Gellesch M."/>
            <person name="Goldberg J."/>
            <person name="Griggs A."/>
            <person name="Gujja S."/>
            <person name="Heilman E.R."/>
            <person name="Heiman D."/>
            <person name="Hepburn T."/>
            <person name="Howarth C."/>
            <person name="Jen D."/>
            <person name="Larson L."/>
            <person name="Mehta T."/>
            <person name="Neiman D."/>
            <person name="Pearson M."/>
            <person name="Roberts A."/>
            <person name="Saif S."/>
            <person name="Shea T."/>
            <person name="Shenoy N."/>
            <person name="Sisk P."/>
            <person name="Stolte C."/>
            <person name="Sykes S."/>
            <person name="Walk T."/>
            <person name="White J."/>
            <person name="Yandava C."/>
            <person name="Haas B."/>
            <person name="Nusbaum C."/>
            <person name="Birren B."/>
        </authorList>
    </citation>
    <scope>NUCLEOTIDE SEQUENCE [LARGE SCALE GENOMIC DNA]</scope>
    <source>
        <strain evidence="10">R3-111a-1</strain>
    </source>
</reference>
<dbReference type="InterPro" id="IPR020846">
    <property type="entry name" value="MFS_dom"/>
</dbReference>
<feature type="transmembrane region" description="Helical" evidence="6">
    <location>
        <begin position="423"/>
        <end position="442"/>
    </location>
</feature>
<dbReference type="OrthoDB" id="6770063at2759"/>
<reference evidence="8" key="2">
    <citation type="submission" date="2010-07" db="EMBL/GenBank/DDBJ databases">
        <authorList>
            <consortium name="The Broad Institute Genome Sequencing Platform"/>
            <consortium name="Broad Institute Genome Sequencing Center for Infectious Disease"/>
            <person name="Ma L.-J."/>
            <person name="Dead R."/>
            <person name="Young S."/>
            <person name="Zeng Q."/>
            <person name="Koehrsen M."/>
            <person name="Alvarado L."/>
            <person name="Berlin A."/>
            <person name="Chapman S.B."/>
            <person name="Chen Z."/>
            <person name="Freedman E."/>
            <person name="Gellesch M."/>
            <person name="Goldberg J."/>
            <person name="Griggs A."/>
            <person name="Gujja S."/>
            <person name="Heilman E.R."/>
            <person name="Heiman D."/>
            <person name="Hepburn T."/>
            <person name="Howarth C."/>
            <person name="Jen D."/>
            <person name="Larson L."/>
            <person name="Mehta T."/>
            <person name="Neiman D."/>
            <person name="Pearson M."/>
            <person name="Roberts A."/>
            <person name="Saif S."/>
            <person name="Shea T."/>
            <person name="Shenoy N."/>
            <person name="Sisk P."/>
            <person name="Stolte C."/>
            <person name="Sykes S."/>
            <person name="Walk T."/>
            <person name="White J."/>
            <person name="Yandava C."/>
            <person name="Haas B."/>
            <person name="Nusbaum C."/>
            <person name="Birren B."/>
        </authorList>
    </citation>
    <scope>NUCLEOTIDE SEQUENCE</scope>
    <source>
        <strain evidence="8">R3-111a-1</strain>
    </source>
</reference>
<evidence type="ECO:0000256" key="5">
    <source>
        <dbReference type="SAM" id="MobiDB-lite"/>
    </source>
</evidence>
<gene>
    <name evidence="9" type="primary">20351167</name>
    <name evidence="8" type="ORF">GGTG_10709</name>
</gene>
<reference evidence="9" key="4">
    <citation type="journal article" date="2015" name="G3 (Bethesda)">
        <title>Genome sequences of three phytopathogenic species of the Magnaporthaceae family of fungi.</title>
        <authorList>
            <person name="Okagaki L.H."/>
            <person name="Nunes C.C."/>
            <person name="Sailsbery J."/>
            <person name="Clay B."/>
            <person name="Brown D."/>
            <person name="John T."/>
            <person name="Oh Y."/>
            <person name="Young N."/>
            <person name="Fitzgerald M."/>
            <person name="Haas B.J."/>
            <person name="Zeng Q."/>
            <person name="Young S."/>
            <person name="Adiconis X."/>
            <person name="Fan L."/>
            <person name="Levin J.Z."/>
            <person name="Mitchell T.K."/>
            <person name="Okubara P.A."/>
            <person name="Farman M.L."/>
            <person name="Kohn L.M."/>
            <person name="Birren B."/>
            <person name="Ma L.-J."/>
            <person name="Dean R.A."/>
        </authorList>
    </citation>
    <scope>NUCLEOTIDE SEQUENCE</scope>
    <source>
        <strain evidence="9">R3-111a-1</strain>
    </source>
</reference>
<dbReference type="VEuPathDB" id="FungiDB:GGTG_10709"/>
<dbReference type="EMBL" id="GL385400">
    <property type="protein sequence ID" value="EJT71452.1"/>
    <property type="molecule type" value="Genomic_DNA"/>
</dbReference>
<feature type="transmembrane region" description="Helical" evidence="6">
    <location>
        <begin position="572"/>
        <end position="594"/>
    </location>
</feature>